<name>A0ACC0W3K6_9STRA</name>
<keyword evidence="2" id="KW-1185">Reference proteome</keyword>
<gene>
    <name evidence="1" type="ORF">PsorP6_004973</name>
</gene>
<dbReference type="EMBL" id="CM047583">
    <property type="protein sequence ID" value="KAI9913314.1"/>
    <property type="molecule type" value="Genomic_DNA"/>
</dbReference>
<comment type="caution">
    <text evidence="1">The sequence shown here is derived from an EMBL/GenBank/DDBJ whole genome shotgun (WGS) entry which is preliminary data.</text>
</comment>
<organism evidence="1 2">
    <name type="scientific">Peronosclerospora sorghi</name>
    <dbReference type="NCBI Taxonomy" id="230839"/>
    <lineage>
        <taxon>Eukaryota</taxon>
        <taxon>Sar</taxon>
        <taxon>Stramenopiles</taxon>
        <taxon>Oomycota</taxon>
        <taxon>Peronosporomycetes</taxon>
        <taxon>Peronosporales</taxon>
        <taxon>Peronosporaceae</taxon>
        <taxon>Peronosclerospora</taxon>
    </lineage>
</organism>
<evidence type="ECO:0000313" key="1">
    <source>
        <dbReference type="EMBL" id="KAI9913314.1"/>
    </source>
</evidence>
<proteinExistence type="predicted"/>
<dbReference type="Proteomes" id="UP001163321">
    <property type="component" value="Chromosome 4"/>
</dbReference>
<evidence type="ECO:0000313" key="2">
    <source>
        <dbReference type="Proteomes" id="UP001163321"/>
    </source>
</evidence>
<protein>
    <submittedName>
        <fullName evidence="1">Uncharacterized protein</fullName>
    </submittedName>
</protein>
<accession>A0ACC0W3K6</accession>
<sequence>MSDKELWIGRSEYAQMFALEEQLAHWKNEAAAVTAAMQRRIDALETEKEQVETEWSHARTENTLLMKTLEHCRGEMDDTRRELHKVLEHKLQALKQMAQKALQSLQTESGKLVEAEKRVEKLEDERDKIRTVLHEKETGNEALRIQREELLQHVATLMKQVEYGQDKISKAERAAETTIDRLTRAEAALTESVKSLRRDLMEAESCVVVLVEERDETKKTLTAKELMIETLTAQQSELALAVQKLETELKTLRSKRSAETEAHEEMIGYLEKENEIVHTLQESLRRAEPSLELVQAQIGASELRVAKLEEERDVARTFLTEKESSHESLSAVQKDLQQKVCALELELRALRETSAAKLAAAKETITSLERSKEEAAATLACAFLVVLVHFKRIPIERGMVRSSTFHAAKLSRQAPTSMIALILAQISQILALILAAISRI</sequence>
<reference evidence="1 2" key="1">
    <citation type="journal article" date="2022" name="bioRxiv">
        <title>The genome of the oomycete Peronosclerospora sorghi, a cosmopolitan pathogen of maize and sorghum, is inflated with dispersed pseudogenes.</title>
        <authorList>
            <person name="Fletcher K."/>
            <person name="Martin F."/>
            <person name="Isakeit T."/>
            <person name="Cavanaugh K."/>
            <person name="Magill C."/>
            <person name="Michelmore R."/>
        </authorList>
    </citation>
    <scope>NUCLEOTIDE SEQUENCE [LARGE SCALE GENOMIC DNA]</scope>
    <source>
        <strain evidence="1">P6</strain>
    </source>
</reference>